<gene>
    <name evidence="2" type="ORF">SELMODRAFT_142584</name>
</gene>
<accession>D8R0B4</accession>
<proteinExistence type="predicted"/>
<dbReference type="Gramene" id="EFJ34550">
    <property type="protein sequence ID" value="EFJ34550"/>
    <property type="gene ID" value="SELMODRAFT_142584"/>
</dbReference>
<dbReference type="eggNOG" id="ENOG502QQ8Q">
    <property type="taxonomic scope" value="Eukaryota"/>
</dbReference>
<sequence length="266" mass="29008">MANEVLEELAQIFRAASKKMSALVSFLMHHKDASSIGAIAGFAIALVCTWRYMRSSNPVRRPKPTVKVEAPSSSSSDSTSGSSTAIESRGSQARQRGVAIQEAPLSKLTLAQSVKRQLKGGRKVTCQLLGVVLQENSTADLENHAVVRPAAADVLLELAQCCDLYLMSRVNDDASEEAILAALDQIGLFSKANFNRNKVLFCSSEAGRCSFVRQLEPDWHIDTSVDIVNQLARYIHHELLISPAPLGSMPSNVLETNTLESYFDCR</sequence>
<evidence type="ECO:0000313" key="3">
    <source>
        <dbReference type="Proteomes" id="UP000001514"/>
    </source>
</evidence>
<protein>
    <recommendedName>
        <fullName evidence="4">Peroxisome biogenesis protein 22</fullName>
    </recommendedName>
</protein>
<dbReference type="InParanoid" id="D8R0B4"/>
<evidence type="ECO:0008006" key="4">
    <source>
        <dbReference type="Google" id="ProtNLM"/>
    </source>
</evidence>
<name>D8R0B4_SELML</name>
<dbReference type="InterPro" id="IPR037485">
    <property type="entry name" value="PEX22"/>
</dbReference>
<dbReference type="Proteomes" id="UP000001514">
    <property type="component" value="Unassembled WGS sequence"/>
</dbReference>
<dbReference type="STRING" id="88036.D8R0B4"/>
<evidence type="ECO:0000313" key="2">
    <source>
        <dbReference type="EMBL" id="EFJ34550.1"/>
    </source>
</evidence>
<dbReference type="FunCoup" id="D8R0B4">
    <property type="interactions" value="2443"/>
</dbReference>
<dbReference type="PANTHER" id="PTHR34126:SF1">
    <property type="entry name" value="PEROXISOME BIOGENESIS PROTEIN 22"/>
    <property type="match status" value="1"/>
</dbReference>
<dbReference type="HOGENOM" id="CLU_069239_0_0_1"/>
<dbReference type="GO" id="GO:0007031">
    <property type="term" value="P:peroxisome organization"/>
    <property type="evidence" value="ECO:0007669"/>
    <property type="project" value="InterPro"/>
</dbReference>
<reference evidence="2 3" key="1">
    <citation type="journal article" date="2011" name="Science">
        <title>The Selaginella genome identifies genetic changes associated with the evolution of vascular plants.</title>
        <authorList>
            <person name="Banks J.A."/>
            <person name="Nishiyama T."/>
            <person name="Hasebe M."/>
            <person name="Bowman J.L."/>
            <person name="Gribskov M."/>
            <person name="dePamphilis C."/>
            <person name="Albert V.A."/>
            <person name="Aono N."/>
            <person name="Aoyama T."/>
            <person name="Ambrose B.A."/>
            <person name="Ashton N.W."/>
            <person name="Axtell M.J."/>
            <person name="Barker E."/>
            <person name="Barker M.S."/>
            <person name="Bennetzen J.L."/>
            <person name="Bonawitz N.D."/>
            <person name="Chapple C."/>
            <person name="Cheng C."/>
            <person name="Correa L.G."/>
            <person name="Dacre M."/>
            <person name="DeBarry J."/>
            <person name="Dreyer I."/>
            <person name="Elias M."/>
            <person name="Engstrom E.M."/>
            <person name="Estelle M."/>
            <person name="Feng L."/>
            <person name="Finet C."/>
            <person name="Floyd S.K."/>
            <person name="Frommer W.B."/>
            <person name="Fujita T."/>
            <person name="Gramzow L."/>
            <person name="Gutensohn M."/>
            <person name="Harholt J."/>
            <person name="Hattori M."/>
            <person name="Heyl A."/>
            <person name="Hirai T."/>
            <person name="Hiwatashi Y."/>
            <person name="Ishikawa M."/>
            <person name="Iwata M."/>
            <person name="Karol K.G."/>
            <person name="Koehler B."/>
            <person name="Kolukisaoglu U."/>
            <person name="Kubo M."/>
            <person name="Kurata T."/>
            <person name="Lalonde S."/>
            <person name="Li K."/>
            <person name="Li Y."/>
            <person name="Litt A."/>
            <person name="Lyons E."/>
            <person name="Manning G."/>
            <person name="Maruyama T."/>
            <person name="Michael T.P."/>
            <person name="Mikami K."/>
            <person name="Miyazaki S."/>
            <person name="Morinaga S."/>
            <person name="Murata T."/>
            <person name="Mueller-Roeber B."/>
            <person name="Nelson D.R."/>
            <person name="Obara M."/>
            <person name="Oguri Y."/>
            <person name="Olmstead R.G."/>
            <person name="Onodera N."/>
            <person name="Petersen B.L."/>
            <person name="Pils B."/>
            <person name="Prigge M."/>
            <person name="Rensing S.A."/>
            <person name="Riano-Pachon D.M."/>
            <person name="Roberts A.W."/>
            <person name="Sato Y."/>
            <person name="Scheller H.V."/>
            <person name="Schulz B."/>
            <person name="Schulz C."/>
            <person name="Shakirov E.V."/>
            <person name="Shibagaki N."/>
            <person name="Shinohara N."/>
            <person name="Shippen D.E."/>
            <person name="Soerensen I."/>
            <person name="Sotooka R."/>
            <person name="Sugimoto N."/>
            <person name="Sugita M."/>
            <person name="Sumikawa N."/>
            <person name="Tanurdzic M."/>
            <person name="Theissen G."/>
            <person name="Ulvskov P."/>
            <person name="Wakazuki S."/>
            <person name="Weng J.K."/>
            <person name="Willats W.W."/>
            <person name="Wipf D."/>
            <person name="Wolf P.G."/>
            <person name="Yang L."/>
            <person name="Zimmer A.D."/>
            <person name="Zhu Q."/>
            <person name="Mitros T."/>
            <person name="Hellsten U."/>
            <person name="Loque D."/>
            <person name="Otillar R."/>
            <person name="Salamov A."/>
            <person name="Schmutz J."/>
            <person name="Shapiro H."/>
            <person name="Lindquist E."/>
            <person name="Lucas S."/>
            <person name="Rokhsar D."/>
            <person name="Grigoriev I.V."/>
        </authorList>
    </citation>
    <scope>NUCLEOTIDE SEQUENCE [LARGE SCALE GENOMIC DNA]</scope>
</reference>
<dbReference type="Pfam" id="PF22978">
    <property type="entry name" value="HAD_Pex22"/>
    <property type="match status" value="1"/>
</dbReference>
<dbReference type="KEGG" id="smo:SELMODRAFT_142584"/>
<feature type="compositionally biased region" description="Low complexity" evidence="1">
    <location>
        <begin position="72"/>
        <end position="84"/>
    </location>
</feature>
<dbReference type="AlphaFoldDB" id="D8R0B4"/>
<dbReference type="EMBL" id="GL377569">
    <property type="protein sequence ID" value="EFJ34550.1"/>
    <property type="molecule type" value="Genomic_DNA"/>
</dbReference>
<keyword evidence="3" id="KW-1185">Reference proteome</keyword>
<feature type="region of interest" description="Disordered" evidence="1">
    <location>
        <begin position="59"/>
        <end position="94"/>
    </location>
</feature>
<evidence type="ECO:0000256" key="1">
    <source>
        <dbReference type="SAM" id="MobiDB-lite"/>
    </source>
</evidence>
<feature type="compositionally biased region" description="Polar residues" evidence="1">
    <location>
        <begin position="85"/>
        <end position="94"/>
    </location>
</feature>
<organism evidence="3">
    <name type="scientific">Selaginella moellendorffii</name>
    <name type="common">Spikemoss</name>
    <dbReference type="NCBI Taxonomy" id="88036"/>
    <lineage>
        <taxon>Eukaryota</taxon>
        <taxon>Viridiplantae</taxon>
        <taxon>Streptophyta</taxon>
        <taxon>Embryophyta</taxon>
        <taxon>Tracheophyta</taxon>
        <taxon>Lycopodiopsida</taxon>
        <taxon>Selaginellales</taxon>
        <taxon>Selaginellaceae</taxon>
        <taxon>Selaginella</taxon>
    </lineage>
</organism>
<dbReference type="PANTHER" id="PTHR34126">
    <property type="entry name" value="PEROXISOME BIOGENESIS PROTEIN 22"/>
    <property type="match status" value="1"/>
</dbReference>
<dbReference type="OrthoDB" id="77656at2759"/>
<dbReference type="OMA" id="HEDNGMQ"/>